<comment type="caution">
    <text evidence="6">The sequence shown here is derived from an EMBL/GenBank/DDBJ whole genome shotgun (WGS) entry which is preliminary data.</text>
</comment>
<gene>
    <name evidence="6" type="primary">gcvA_11</name>
    <name evidence="6" type="ORF">LMG32289_04431</name>
</gene>
<keyword evidence="2" id="KW-0805">Transcription regulation</keyword>
<evidence type="ECO:0000256" key="4">
    <source>
        <dbReference type="ARBA" id="ARBA00023163"/>
    </source>
</evidence>
<dbReference type="SUPFAM" id="SSF46785">
    <property type="entry name" value="Winged helix' DNA-binding domain"/>
    <property type="match status" value="1"/>
</dbReference>
<dbReference type="PRINTS" id="PR00039">
    <property type="entry name" value="HTHLYSR"/>
</dbReference>
<keyword evidence="7" id="KW-1185">Reference proteome</keyword>
<dbReference type="InterPro" id="IPR036390">
    <property type="entry name" value="WH_DNA-bd_sf"/>
</dbReference>
<dbReference type="SUPFAM" id="SSF53850">
    <property type="entry name" value="Periplasmic binding protein-like II"/>
    <property type="match status" value="1"/>
</dbReference>
<accession>A0ABN7Z6Z9</accession>
<evidence type="ECO:0000313" key="6">
    <source>
        <dbReference type="EMBL" id="CAG9179864.1"/>
    </source>
</evidence>
<dbReference type="InterPro" id="IPR000847">
    <property type="entry name" value="LysR_HTH_N"/>
</dbReference>
<reference evidence="6 7" key="1">
    <citation type="submission" date="2021-08" db="EMBL/GenBank/DDBJ databases">
        <authorList>
            <person name="Peeters C."/>
        </authorList>
    </citation>
    <scope>NUCLEOTIDE SEQUENCE [LARGE SCALE GENOMIC DNA]</scope>
    <source>
        <strain evidence="6 7">LMG 32289</strain>
    </source>
</reference>
<evidence type="ECO:0000256" key="3">
    <source>
        <dbReference type="ARBA" id="ARBA00023125"/>
    </source>
</evidence>
<dbReference type="Gene3D" id="1.10.10.10">
    <property type="entry name" value="Winged helix-like DNA-binding domain superfamily/Winged helix DNA-binding domain"/>
    <property type="match status" value="1"/>
</dbReference>
<dbReference type="InterPro" id="IPR058163">
    <property type="entry name" value="LysR-type_TF_proteobact-type"/>
</dbReference>
<evidence type="ECO:0000256" key="1">
    <source>
        <dbReference type="ARBA" id="ARBA00009437"/>
    </source>
</evidence>
<evidence type="ECO:0000256" key="2">
    <source>
        <dbReference type="ARBA" id="ARBA00023015"/>
    </source>
</evidence>
<dbReference type="InterPro" id="IPR036388">
    <property type="entry name" value="WH-like_DNA-bd_sf"/>
</dbReference>
<keyword evidence="4" id="KW-0804">Transcription</keyword>
<evidence type="ECO:0000313" key="7">
    <source>
        <dbReference type="Proteomes" id="UP000706525"/>
    </source>
</evidence>
<dbReference type="PANTHER" id="PTHR30537:SF74">
    <property type="entry name" value="HTH-TYPE TRANSCRIPTIONAL REGULATOR TRPI"/>
    <property type="match status" value="1"/>
</dbReference>
<sequence length="298" mass="33120">MPHKLPPLNALRIFEVAVRAGSYSAAARELHLTHGAVSRQIEILEQSLGQPLFIRQGQRMVPTVHAQAFGREISEAFDHISAASERYGRIASRKVVRVNAPATFAMRWLIPRLDDFRQRQPDVDVRVSTAFSNEAGFPGTFDVAIRRTLERGEQFECVPVFTEYQTVIVSPALLAQAPVRDVSDLADAMLLYTETRPGSWESWLQQAGHASMRPVRTLRFDHFFVTLQAVVDSMGFAIGTFPTLAADLVAGRIATPFGDTRAAGNTYHALVPRDADKPLHLRAFVEWLAMQGKDENPG</sequence>
<dbReference type="Proteomes" id="UP000706525">
    <property type="component" value="Unassembled WGS sequence"/>
</dbReference>
<organism evidence="6 7">
    <name type="scientific">Cupriavidus pampae</name>
    <dbReference type="NCBI Taxonomy" id="659251"/>
    <lineage>
        <taxon>Bacteria</taxon>
        <taxon>Pseudomonadati</taxon>
        <taxon>Pseudomonadota</taxon>
        <taxon>Betaproteobacteria</taxon>
        <taxon>Burkholderiales</taxon>
        <taxon>Burkholderiaceae</taxon>
        <taxon>Cupriavidus</taxon>
    </lineage>
</organism>
<feature type="domain" description="HTH lysR-type" evidence="5">
    <location>
        <begin position="6"/>
        <end position="63"/>
    </location>
</feature>
<dbReference type="RefSeq" id="WP_223992140.1">
    <property type="nucleotide sequence ID" value="NZ_CAJZAG010000009.1"/>
</dbReference>
<evidence type="ECO:0000259" key="5">
    <source>
        <dbReference type="PROSITE" id="PS50931"/>
    </source>
</evidence>
<protein>
    <submittedName>
        <fullName evidence="6">Glycine cleavage system transcriptional activator</fullName>
    </submittedName>
</protein>
<name>A0ABN7Z6Z9_9BURK</name>
<dbReference type="CDD" id="cd08432">
    <property type="entry name" value="PBP2_GcdR_TrpI_HvrB_AmpR_like"/>
    <property type="match status" value="1"/>
</dbReference>
<dbReference type="Pfam" id="PF03466">
    <property type="entry name" value="LysR_substrate"/>
    <property type="match status" value="1"/>
</dbReference>
<comment type="similarity">
    <text evidence="1">Belongs to the LysR transcriptional regulatory family.</text>
</comment>
<keyword evidence="3" id="KW-0238">DNA-binding</keyword>
<proteinExistence type="inferred from homology"/>
<dbReference type="InterPro" id="IPR005119">
    <property type="entry name" value="LysR_subst-bd"/>
</dbReference>
<dbReference type="PANTHER" id="PTHR30537">
    <property type="entry name" value="HTH-TYPE TRANSCRIPTIONAL REGULATOR"/>
    <property type="match status" value="1"/>
</dbReference>
<dbReference type="EMBL" id="CAJZAG010000009">
    <property type="protein sequence ID" value="CAG9179864.1"/>
    <property type="molecule type" value="Genomic_DNA"/>
</dbReference>
<dbReference type="Pfam" id="PF00126">
    <property type="entry name" value="HTH_1"/>
    <property type="match status" value="1"/>
</dbReference>
<dbReference type="Gene3D" id="3.40.190.10">
    <property type="entry name" value="Periplasmic binding protein-like II"/>
    <property type="match status" value="2"/>
</dbReference>
<dbReference type="PROSITE" id="PS50931">
    <property type="entry name" value="HTH_LYSR"/>
    <property type="match status" value="1"/>
</dbReference>